<name>A0ABD2Y4L7_9GENT</name>
<evidence type="ECO:0000259" key="1">
    <source>
        <dbReference type="Pfam" id="PF12061"/>
    </source>
</evidence>
<evidence type="ECO:0000313" key="2">
    <source>
        <dbReference type="EMBL" id="KAL3502043.1"/>
    </source>
</evidence>
<feature type="domain" description="Late blight resistance protein R1A-like N-terminal" evidence="1">
    <location>
        <begin position="23"/>
        <end position="142"/>
    </location>
</feature>
<dbReference type="AlphaFoldDB" id="A0ABD2Y4L7"/>
<evidence type="ECO:0000313" key="3">
    <source>
        <dbReference type="Proteomes" id="UP001630127"/>
    </source>
</evidence>
<dbReference type="InterPro" id="IPR021929">
    <property type="entry name" value="R1A-like_N"/>
</dbReference>
<dbReference type="Proteomes" id="UP001630127">
    <property type="component" value="Unassembled WGS sequence"/>
</dbReference>
<dbReference type="Pfam" id="PF12061">
    <property type="entry name" value="NB-LRR"/>
    <property type="match status" value="1"/>
</dbReference>
<dbReference type="EMBL" id="JBJUIK010000015">
    <property type="protein sequence ID" value="KAL3502043.1"/>
    <property type="molecule type" value="Genomic_DNA"/>
</dbReference>
<sequence>MDSSGIDSAIEQLSKLLSLPHLTFPMKQKIQILQLDLQADEILQFIDYILMCLKDLFCLKADKIVVPVQKQIEAVEKKLRFSKIFAELVAKRGSKNDSKMEDFFIHFQDWAKNSACLSLLYWVDGMDENVRCSLMGEIVASFADAILENVVVFLKDDFATLREGVVFLIAFLVYPTKESATETGNVNDSLLKSLICSLYIYQTEDYSSKERNDLVHDFLEKVEKVKEEVREVYACMPNSSEEPNFPKTNGLDLLNYLTSYLSDMMNSKASFIPFAEHKLMAIHEELLCFRSSLQDSMNLQNDNDEG</sequence>
<keyword evidence="3" id="KW-1185">Reference proteome</keyword>
<protein>
    <recommendedName>
        <fullName evidence="1">Late blight resistance protein R1A-like N-terminal domain-containing protein</fullName>
    </recommendedName>
</protein>
<proteinExistence type="predicted"/>
<comment type="caution">
    <text evidence="2">The sequence shown here is derived from an EMBL/GenBank/DDBJ whole genome shotgun (WGS) entry which is preliminary data.</text>
</comment>
<organism evidence="2 3">
    <name type="scientific">Cinchona calisaya</name>
    <dbReference type="NCBI Taxonomy" id="153742"/>
    <lineage>
        <taxon>Eukaryota</taxon>
        <taxon>Viridiplantae</taxon>
        <taxon>Streptophyta</taxon>
        <taxon>Embryophyta</taxon>
        <taxon>Tracheophyta</taxon>
        <taxon>Spermatophyta</taxon>
        <taxon>Magnoliopsida</taxon>
        <taxon>eudicotyledons</taxon>
        <taxon>Gunneridae</taxon>
        <taxon>Pentapetalae</taxon>
        <taxon>asterids</taxon>
        <taxon>lamiids</taxon>
        <taxon>Gentianales</taxon>
        <taxon>Rubiaceae</taxon>
        <taxon>Cinchonoideae</taxon>
        <taxon>Cinchoneae</taxon>
        <taxon>Cinchona</taxon>
    </lineage>
</organism>
<reference evidence="2 3" key="1">
    <citation type="submission" date="2024-11" db="EMBL/GenBank/DDBJ databases">
        <title>A near-complete genome assembly of Cinchona calisaya.</title>
        <authorList>
            <person name="Lian D.C."/>
            <person name="Zhao X.W."/>
            <person name="Wei L."/>
        </authorList>
    </citation>
    <scope>NUCLEOTIDE SEQUENCE [LARGE SCALE GENOMIC DNA]</scope>
    <source>
        <tissue evidence="2">Nenye</tissue>
    </source>
</reference>
<gene>
    <name evidence="2" type="ORF">ACH5RR_036492</name>
</gene>
<accession>A0ABD2Y4L7</accession>